<dbReference type="EMBL" id="JANBUY010000264">
    <property type="protein sequence ID" value="KAJ2860867.1"/>
    <property type="molecule type" value="Genomic_DNA"/>
</dbReference>
<reference evidence="1" key="1">
    <citation type="submission" date="2022-07" db="EMBL/GenBank/DDBJ databases">
        <title>Phylogenomic reconstructions and comparative analyses of Kickxellomycotina fungi.</title>
        <authorList>
            <person name="Reynolds N.K."/>
            <person name="Stajich J.E."/>
            <person name="Barry K."/>
            <person name="Grigoriev I.V."/>
            <person name="Crous P."/>
            <person name="Smith M.E."/>
        </authorList>
    </citation>
    <scope>NUCLEOTIDE SEQUENCE</scope>
    <source>
        <strain evidence="1">RSA 476</strain>
    </source>
</reference>
<accession>A0A9W8M1G5</accession>
<name>A0A9W8M1G5_9FUNG</name>
<sequence>MDFLVLLEANDDIGKGRDVSDWFLASGTDFLKAQGYSIPEKNPSMSVESLSLKYILFGKGVSYCYGDQEYADEDTKLVVIIMTDGTDRQVV</sequence>
<keyword evidence="2" id="KW-1185">Reference proteome</keyword>
<evidence type="ECO:0000313" key="2">
    <source>
        <dbReference type="Proteomes" id="UP001140074"/>
    </source>
</evidence>
<organism evidence="1 2">
    <name type="scientific">Coemansia aciculifera</name>
    <dbReference type="NCBI Taxonomy" id="417176"/>
    <lineage>
        <taxon>Eukaryota</taxon>
        <taxon>Fungi</taxon>
        <taxon>Fungi incertae sedis</taxon>
        <taxon>Zoopagomycota</taxon>
        <taxon>Kickxellomycotina</taxon>
        <taxon>Kickxellomycetes</taxon>
        <taxon>Kickxellales</taxon>
        <taxon>Kickxellaceae</taxon>
        <taxon>Coemansia</taxon>
    </lineage>
</organism>
<dbReference type="Proteomes" id="UP001140074">
    <property type="component" value="Unassembled WGS sequence"/>
</dbReference>
<comment type="caution">
    <text evidence="1">The sequence shown here is derived from an EMBL/GenBank/DDBJ whole genome shotgun (WGS) entry which is preliminary data.</text>
</comment>
<gene>
    <name evidence="1" type="ORF">GGH94_005264</name>
</gene>
<protein>
    <submittedName>
        <fullName evidence="1">Uncharacterized protein</fullName>
    </submittedName>
</protein>
<proteinExistence type="predicted"/>
<evidence type="ECO:0000313" key="1">
    <source>
        <dbReference type="EMBL" id="KAJ2860867.1"/>
    </source>
</evidence>
<dbReference type="AlphaFoldDB" id="A0A9W8M1G5"/>